<organism evidence="1 2">
    <name type="scientific">Fusarium sarcochroum</name>
    <dbReference type="NCBI Taxonomy" id="1208366"/>
    <lineage>
        <taxon>Eukaryota</taxon>
        <taxon>Fungi</taxon>
        <taxon>Dikarya</taxon>
        <taxon>Ascomycota</taxon>
        <taxon>Pezizomycotina</taxon>
        <taxon>Sordariomycetes</taxon>
        <taxon>Hypocreomycetidae</taxon>
        <taxon>Hypocreales</taxon>
        <taxon>Nectriaceae</taxon>
        <taxon>Fusarium</taxon>
        <taxon>Fusarium lateritium species complex</taxon>
    </lineage>
</organism>
<accession>A0A8H4SX07</accession>
<reference evidence="1" key="1">
    <citation type="journal article" date="2020" name="BMC Genomics">
        <title>Correction to: Identification and distribution of gene clusters required for synthesis of sphingolipid metabolism inhibitors in diverse species of the filamentous fungus Fusarium.</title>
        <authorList>
            <person name="Kim H.S."/>
            <person name="Lohmar J.M."/>
            <person name="Busman M."/>
            <person name="Brown D.W."/>
            <person name="Naumann T.A."/>
            <person name="Divon H.H."/>
            <person name="Lysoe E."/>
            <person name="Uhlig S."/>
            <person name="Proctor R.H."/>
        </authorList>
    </citation>
    <scope>NUCLEOTIDE SEQUENCE</scope>
    <source>
        <strain evidence="1">NRRL 20472</strain>
    </source>
</reference>
<dbReference type="AlphaFoldDB" id="A0A8H4SX07"/>
<keyword evidence="2" id="KW-1185">Reference proteome</keyword>
<sequence>MDSFPRALSLIENSHSNFVSAIGCFIGRLYLISQPQQEFTSTAERLKACCEDLILVIENAWLRLHIGAQMIKSRLTATKAATQSLISAIDTLTFDDVSNRFDGCRSSPGPNSLVSDARSISARLSWRQRELKGQQLICAGTTDSESQIAKNTQSTPQPSVKSKSTFSLFPRAYTEWINIRLCTFQDVIPPSLVVLKITQDFKI</sequence>
<dbReference type="EMBL" id="JABEXW010001122">
    <property type="protein sequence ID" value="KAF4947138.1"/>
    <property type="molecule type" value="Genomic_DNA"/>
</dbReference>
<evidence type="ECO:0000313" key="2">
    <source>
        <dbReference type="Proteomes" id="UP000622797"/>
    </source>
</evidence>
<proteinExistence type="predicted"/>
<evidence type="ECO:0000313" key="1">
    <source>
        <dbReference type="EMBL" id="KAF4947138.1"/>
    </source>
</evidence>
<evidence type="ECO:0008006" key="3">
    <source>
        <dbReference type="Google" id="ProtNLM"/>
    </source>
</evidence>
<gene>
    <name evidence="1" type="ORF">FSARC_14043</name>
</gene>
<comment type="caution">
    <text evidence="1">The sequence shown here is derived from an EMBL/GenBank/DDBJ whole genome shotgun (WGS) entry which is preliminary data.</text>
</comment>
<dbReference type="Proteomes" id="UP000622797">
    <property type="component" value="Unassembled WGS sequence"/>
</dbReference>
<name>A0A8H4SX07_9HYPO</name>
<protein>
    <recommendedName>
        <fullName evidence="3">Fungal N-terminal domain-containing protein</fullName>
    </recommendedName>
</protein>
<dbReference type="PROSITE" id="PS51257">
    <property type="entry name" value="PROKAR_LIPOPROTEIN"/>
    <property type="match status" value="1"/>
</dbReference>
<reference evidence="1" key="2">
    <citation type="submission" date="2020-05" db="EMBL/GenBank/DDBJ databases">
        <authorList>
            <person name="Kim H.-S."/>
            <person name="Proctor R.H."/>
            <person name="Brown D.W."/>
        </authorList>
    </citation>
    <scope>NUCLEOTIDE SEQUENCE</scope>
    <source>
        <strain evidence="1">NRRL 20472</strain>
    </source>
</reference>